<keyword evidence="1" id="KW-0805">Transcription regulation</keyword>
<dbReference type="PROSITE" id="PS01117">
    <property type="entry name" value="HTH_MARR_1"/>
    <property type="match status" value="1"/>
</dbReference>
<dbReference type="InterPro" id="IPR039422">
    <property type="entry name" value="MarR/SlyA-like"/>
</dbReference>
<feature type="domain" description="HTH marR-type" evidence="4">
    <location>
        <begin position="31"/>
        <end position="170"/>
    </location>
</feature>
<dbReference type="InterPro" id="IPR000835">
    <property type="entry name" value="HTH_MarR-typ"/>
</dbReference>
<dbReference type="SMART" id="SM00347">
    <property type="entry name" value="HTH_MARR"/>
    <property type="match status" value="1"/>
</dbReference>
<dbReference type="EMBL" id="JAKGBZ010000009">
    <property type="protein sequence ID" value="MCF3946354.1"/>
    <property type="molecule type" value="Genomic_DNA"/>
</dbReference>
<evidence type="ECO:0000256" key="3">
    <source>
        <dbReference type="ARBA" id="ARBA00023163"/>
    </source>
</evidence>
<evidence type="ECO:0000256" key="2">
    <source>
        <dbReference type="ARBA" id="ARBA00023125"/>
    </source>
</evidence>
<dbReference type="PANTHER" id="PTHR33164">
    <property type="entry name" value="TRANSCRIPTIONAL REGULATOR, MARR FAMILY"/>
    <property type="match status" value="1"/>
</dbReference>
<accession>A0ABS9DUG1</accession>
<reference evidence="5 6" key="1">
    <citation type="submission" date="2022-01" db="EMBL/GenBank/DDBJ databases">
        <authorList>
            <person name="Won M."/>
            <person name="Kim S.-J."/>
            <person name="Kwon S.-W."/>
        </authorList>
    </citation>
    <scope>NUCLEOTIDE SEQUENCE [LARGE SCALE GENOMIC DNA]</scope>
    <source>
        <strain evidence="5 6">KCTC 23505</strain>
    </source>
</reference>
<keyword evidence="6" id="KW-1185">Reference proteome</keyword>
<evidence type="ECO:0000256" key="1">
    <source>
        <dbReference type="ARBA" id="ARBA00023015"/>
    </source>
</evidence>
<dbReference type="Pfam" id="PF12802">
    <property type="entry name" value="MarR_2"/>
    <property type="match status" value="1"/>
</dbReference>
<dbReference type="InterPro" id="IPR036390">
    <property type="entry name" value="WH_DNA-bd_sf"/>
</dbReference>
<sequence length="173" mass="19168">MIVSDSDDAPWVSIPASDRRMIGGVDIRDVAGCTCLRLRRAGRMATQIFDAHLQPVGLTVGQFGVMAQVYGCSLWRPPMTMKELSTIVGMDPTTLNRTLKPLEAQDLVRIEPDRRDRRARCIRLTMSGRDRLAQAMPLWRAADDELHRTVGAEATLALSGLLSLAGEKLRKPE</sequence>
<dbReference type="SUPFAM" id="SSF46785">
    <property type="entry name" value="Winged helix' DNA-binding domain"/>
    <property type="match status" value="1"/>
</dbReference>
<evidence type="ECO:0000259" key="4">
    <source>
        <dbReference type="PROSITE" id="PS50995"/>
    </source>
</evidence>
<dbReference type="Gene3D" id="1.10.10.10">
    <property type="entry name" value="Winged helix-like DNA-binding domain superfamily/Winged helix DNA-binding domain"/>
    <property type="match status" value="1"/>
</dbReference>
<evidence type="ECO:0000313" key="5">
    <source>
        <dbReference type="EMBL" id="MCF3946354.1"/>
    </source>
</evidence>
<comment type="caution">
    <text evidence="5">The sequence shown here is derived from an EMBL/GenBank/DDBJ whole genome shotgun (WGS) entry which is preliminary data.</text>
</comment>
<organism evidence="5 6">
    <name type="scientific">Acidiphilium iwatense</name>
    <dbReference type="NCBI Taxonomy" id="768198"/>
    <lineage>
        <taxon>Bacteria</taxon>
        <taxon>Pseudomonadati</taxon>
        <taxon>Pseudomonadota</taxon>
        <taxon>Alphaproteobacteria</taxon>
        <taxon>Acetobacterales</taxon>
        <taxon>Acidocellaceae</taxon>
        <taxon>Acidiphilium</taxon>
    </lineage>
</organism>
<keyword evidence="2" id="KW-0238">DNA-binding</keyword>
<evidence type="ECO:0000313" key="6">
    <source>
        <dbReference type="Proteomes" id="UP001521209"/>
    </source>
</evidence>
<dbReference type="PANTHER" id="PTHR33164:SF105">
    <property type="entry name" value="TRANSCRIPTIONAL REPRESSOR PROTEIN-RELATED"/>
    <property type="match status" value="1"/>
</dbReference>
<dbReference type="InterPro" id="IPR023187">
    <property type="entry name" value="Tscrpt_reg_MarR-type_CS"/>
</dbReference>
<protein>
    <submittedName>
        <fullName evidence="5">MarR family winged helix-turn-helix transcriptional regulator</fullName>
    </submittedName>
</protein>
<gene>
    <name evidence="5" type="ORF">L2A60_06605</name>
</gene>
<dbReference type="RefSeq" id="WP_235703588.1">
    <property type="nucleotide sequence ID" value="NZ_JAKGBZ010000009.1"/>
</dbReference>
<dbReference type="Proteomes" id="UP001521209">
    <property type="component" value="Unassembled WGS sequence"/>
</dbReference>
<proteinExistence type="predicted"/>
<dbReference type="InterPro" id="IPR036388">
    <property type="entry name" value="WH-like_DNA-bd_sf"/>
</dbReference>
<dbReference type="PROSITE" id="PS50995">
    <property type="entry name" value="HTH_MARR_2"/>
    <property type="match status" value="1"/>
</dbReference>
<keyword evidence="3" id="KW-0804">Transcription</keyword>
<name>A0ABS9DUG1_9PROT</name>